<dbReference type="PRINTS" id="PR00119">
    <property type="entry name" value="CATATPASE"/>
</dbReference>
<dbReference type="Gene3D" id="2.70.150.10">
    <property type="entry name" value="Calcium-transporting ATPase, cytoplasmic transduction domain A"/>
    <property type="match status" value="1"/>
</dbReference>
<reference evidence="12" key="1">
    <citation type="journal article" date="2023" name="Environ. Microbiol.">
        <title>The 2-methylpropene degradation pathway in Mycobacteriaceae family strains.</title>
        <authorList>
            <person name="Helbich S."/>
            <person name="Barrantes I."/>
            <person name="Dos Anjos Borges L.G."/>
            <person name="Pieper D.H."/>
            <person name="Vainshtein Y."/>
            <person name="Sohn K."/>
            <person name="Engesser K.H."/>
        </authorList>
    </citation>
    <scope>NUCLEOTIDE SEQUENCE</scope>
    <source>
        <strain evidence="12">IBE100</strain>
    </source>
</reference>
<organism evidence="12 13">
    <name type="scientific">Mycolicibacterium gadium</name>
    <name type="common">Mycobacterium gadium</name>
    <dbReference type="NCBI Taxonomy" id="1794"/>
    <lineage>
        <taxon>Bacteria</taxon>
        <taxon>Bacillati</taxon>
        <taxon>Actinomycetota</taxon>
        <taxon>Actinomycetes</taxon>
        <taxon>Mycobacteriales</taxon>
        <taxon>Mycobacteriaceae</taxon>
        <taxon>Mycolicibacterium</taxon>
    </lineage>
</organism>
<protein>
    <submittedName>
        <fullName evidence="12">Cadmium-translocating P-type ATPase</fullName>
    </submittedName>
</protein>
<dbReference type="RefSeq" id="WP_094289759.1">
    <property type="nucleotide sequence ID" value="NZ_JAKZMO010000044.1"/>
</dbReference>
<comment type="subcellular location">
    <subcellularLocation>
        <location evidence="1">Cell membrane</location>
        <topology evidence="1">Multi-pass membrane protein</topology>
    </subcellularLocation>
</comment>
<evidence type="ECO:0000256" key="1">
    <source>
        <dbReference type="ARBA" id="ARBA00004651"/>
    </source>
</evidence>
<dbReference type="PANTHER" id="PTHR48085:SF5">
    <property type="entry name" value="CADMIUM_ZINC-TRANSPORTING ATPASE HMA4-RELATED"/>
    <property type="match status" value="1"/>
</dbReference>
<dbReference type="InterPro" id="IPR018303">
    <property type="entry name" value="ATPase_P-typ_P_site"/>
</dbReference>
<dbReference type="SFLD" id="SFLDG00002">
    <property type="entry name" value="C1.7:_P-type_atpase_like"/>
    <property type="match status" value="1"/>
</dbReference>
<evidence type="ECO:0000256" key="2">
    <source>
        <dbReference type="ARBA" id="ARBA00006024"/>
    </source>
</evidence>
<evidence type="ECO:0000256" key="7">
    <source>
        <dbReference type="ARBA" id="ARBA00022989"/>
    </source>
</evidence>
<feature type="domain" description="P-type ATPase A" evidence="11">
    <location>
        <begin position="139"/>
        <end position="239"/>
    </location>
</feature>
<evidence type="ECO:0000256" key="4">
    <source>
        <dbReference type="ARBA" id="ARBA00022692"/>
    </source>
</evidence>
<sequence>MSDACGCGHDEPTTDEQAEEHEPERLWQVRELQFAAISGVLLLAALIAGFADAARPVVLTLEALALVVGAYTFVPSTLKRLAKGKIGVGTLMTIAAVGAVILGEVGEAAMLAFLFSISEGLEEYSLARTRRGLRALLSLVPDEATVLREGTETVVASGELRVGDRMLVKPGERIATDGVIREGRTALDVSAITGESVPVEAGPGAEVFAGSINGTGVLEVEVTTTAEDNSLARIVRIVEAEQSRKGASQRLADRIAKPLVPGVMIAATLIAVIGSLLGDPTTWIERALVVLVAASPCALAISVPVTVVAAIGAASKLGALVKGGAALEAMGAVRGVALDKTGTLTANRPAVIDVAVADGATREQVLDLAAALEARSEHPLAAAILSAVDDVIPATDVAAVTGAGLTGRRDGHTIRLGRPGWLDAGSLASDVARMQQAGATAVLVEDNARVIGAIAVRDELRPEAADVVAQLHRDGYHVAMLTGDNHATAAALAKDVGIDAVHAELRPEDKARLIEALRAERSTAMVGDGVNDAPALATADLGIAMGAMGTDVAIETADVALMGEDLRRLPQTFTHARRARRIMLQNVGLSLGLIAVLIPLALLGILGLAAVVLVHEVAEIVVIANGVRAGRATVLVTAPGERSVSRISAAPVGAGQ</sequence>
<gene>
    <name evidence="12" type="primary">cadA</name>
    <name evidence="12" type="ORF">MNO81_28800</name>
</gene>
<dbReference type="InterPro" id="IPR059000">
    <property type="entry name" value="ATPase_P-type_domA"/>
</dbReference>
<evidence type="ECO:0000259" key="11">
    <source>
        <dbReference type="Pfam" id="PF00122"/>
    </source>
</evidence>
<keyword evidence="5 9" id="KW-0479">Metal-binding</keyword>
<dbReference type="EMBL" id="JAKZMO010000044">
    <property type="protein sequence ID" value="MDG5486810.1"/>
    <property type="molecule type" value="Genomic_DNA"/>
</dbReference>
<dbReference type="InterPro" id="IPR027256">
    <property type="entry name" value="P-typ_ATPase_IB"/>
</dbReference>
<keyword evidence="7 9" id="KW-1133">Transmembrane helix</keyword>
<accession>A0ABT6H0T4</accession>
<evidence type="ECO:0000256" key="8">
    <source>
        <dbReference type="ARBA" id="ARBA00023136"/>
    </source>
</evidence>
<feature type="region of interest" description="Disordered" evidence="10">
    <location>
        <begin position="1"/>
        <end position="21"/>
    </location>
</feature>
<dbReference type="Proteomes" id="UP001154266">
    <property type="component" value="Unassembled WGS sequence"/>
</dbReference>
<keyword evidence="6" id="KW-1278">Translocase</keyword>
<name>A0ABT6H0T4_MYCGU</name>
<evidence type="ECO:0000256" key="9">
    <source>
        <dbReference type="RuleBase" id="RU362081"/>
    </source>
</evidence>
<feature type="transmembrane region" description="Helical" evidence="9">
    <location>
        <begin position="289"/>
        <end position="314"/>
    </location>
</feature>
<dbReference type="PROSITE" id="PS00154">
    <property type="entry name" value="ATPASE_E1_E2"/>
    <property type="match status" value="1"/>
</dbReference>
<feature type="transmembrane region" description="Helical" evidence="9">
    <location>
        <begin position="57"/>
        <end position="74"/>
    </location>
</feature>
<dbReference type="InterPro" id="IPR008250">
    <property type="entry name" value="ATPase_P-typ_transduc_dom_A_sf"/>
</dbReference>
<keyword evidence="9" id="KW-0067">ATP-binding</keyword>
<keyword evidence="4 9" id="KW-0812">Transmembrane</keyword>
<keyword evidence="3 9" id="KW-1003">Cell membrane</keyword>
<keyword evidence="8 9" id="KW-0472">Membrane</keyword>
<dbReference type="SFLD" id="SFLDS00003">
    <property type="entry name" value="Haloacid_Dehalogenase"/>
    <property type="match status" value="1"/>
</dbReference>
<dbReference type="PANTHER" id="PTHR48085">
    <property type="entry name" value="CADMIUM/ZINC-TRANSPORTING ATPASE HMA2-RELATED"/>
    <property type="match status" value="1"/>
</dbReference>
<dbReference type="InterPro" id="IPR051014">
    <property type="entry name" value="Cation_Transport_ATPase_IB"/>
</dbReference>
<dbReference type="InterPro" id="IPR044492">
    <property type="entry name" value="P_typ_ATPase_HD_dom"/>
</dbReference>
<feature type="transmembrane region" description="Helical" evidence="9">
    <location>
        <begin position="32"/>
        <end position="51"/>
    </location>
</feature>
<evidence type="ECO:0000313" key="13">
    <source>
        <dbReference type="Proteomes" id="UP001154266"/>
    </source>
</evidence>
<dbReference type="NCBIfam" id="TIGR01512">
    <property type="entry name" value="ATPase-IB2_Cd"/>
    <property type="match status" value="1"/>
</dbReference>
<keyword evidence="13" id="KW-1185">Reference proteome</keyword>
<dbReference type="Pfam" id="PF00122">
    <property type="entry name" value="E1-E2_ATPase"/>
    <property type="match status" value="1"/>
</dbReference>
<dbReference type="Gene3D" id="3.40.50.1000">
    <property type="entry name" value="HAD superfamily/HAD-like"/>
    <property type="match status" value="1"/>
</dbReference>
<evidence type="ECO:0000256" key="3">
    <source>
        <dbReference type="ARBA" id="ARBA00022475"/>
    </source>
</evidence>
<keyword evidence="9" id="KW-0547">Nucleotide-binding</keyword>
<dbReference type="CDD" id="cd02079">
    <property type="entry name" value="P-type_ATPase_HM"/>
    <property type="match status" value="1"/>
</dbReference>
<evidence type="ECO:0000256" key="10">
    <source>
        <dbReference type="SAM" id="MobiDB-lite"/>
    </source>
</evidence>
<comment type="caution">
    <text evidence="12">The sequence shown here is derived from an EMBL/GenBank/DDBJ whole genome shotgun (WGS) entry which is preliminary data.</text>
</comment>
<dbReference type="InterPro" id="IPR001757">
    <property type="entry name" value="P_typ_ATPase"/>
</dbReference>
<proteinExistence type="inferred from homology"/>
<dbReference type="SFLD" id="SFLDF00027">
    <property type="entry name" value="p-type_atpase"/>
    <property type="match status" value="1"/>
</dbReference>
<dbReference type="NCBIfam" id="TIGR01525">
    <property type="entry name" value="ATPase-IB_hvy"/>
    <property type="match status" value="1"/>
</dbReference>
<evidence type="ECO:0000256" key="5">
    <source>
        <dbReference type="ARBA" id="ARBA00022723"/>
    </source>
</evidence>
<evidence type="ECO:0000256" key="6">
    <source>
        <dbReference type="ARBA" id="ARBA00022967"/>
    </source>
</evidence>
<dbReference type="SUPFAM" id="SSF81665">
    <property type="entry name" value="Calcium ATPase, transmembrane domain M"/>
    <property type="match status" value="1"/>
</dbReference>
<dbReference type="NCBIfam" id="TIGR01494">
    <property type="entry name" value="ATPase_P-type"/>
    <property type="match status" value="1"/>
</dbReference>
<evidence type="ECO:0000313" key="12">
    <source>
        <dbReference type="EMBL" id="MDG5486810.1"/>
    </source>
</evidence>
<dbReference type="InterPro" id="IPR036412">
    <property type="entry name" value="HAD-like_sf"/>
</dbReference>
<feature type="transmembrane region" description="Helical" evidence="9">
    <location>
        <begin position="259"/>
        <end position="277"/>
    </location>
</feature>
<dbReference type="SUPFAM" id="SSF56784">
    <property type="entry name" value="HAD-like"/>
    <property type="match status" value="1"/>
</dbReference>
<comment type="similarity">
    <text evidence="2 9">Belongs to the cation transport ATPase (P-type) (TC 3.A.3) family. Type IB subfamily.</text>
</comment>
<dbReference type="InterPro" id="IPR023299">
    <property type="entry name" value="ATPase_P-typ_cyto_dom_N"/>
</dbReference>
<dbReference type="Pfam" id="PF00702">
    <property type="entry name" value="Hydrolase"/>
    <property type="match status" value="1"/>
</dbReference>
<feature type="transmembrane region" description="Helical" evidence="9">
    <location>
        <begin position="587"/>
        <end position="614"/>
    </location>
</feature>
<dbReference type="InterPro" id="IPR023214">
    <property type="entry name" value="HAD_sf"/>
</dbReference>
<dbReference type="InterPro" id="IPR023298">
    <property type="entry name" value="ATPase_P-typ_TM_dom_sf"/>
</dbReference>
<dbReference type="Gene3D" id="3.40.1110.10">
    <property type="entry name" value="Calcium-transporting ATPase, cytoplasmic domain N"/>
    <property type="match status" value="1"/>
</dbReference>
<dbReference type="SUPFAM" id="SSF81653">
    <property type="entry name" value="Calcium ATPase, transduction domain A"/>
    <property type="match status" value="1"/>
</dbReference>